<feature type="transmembrane region" description="Helical" evidence="1">
    <location>
        <begin position="94"/>
        <end position="115"/>
    </location>
</feature>
<feature type="transmembrane region" description="Helical" evidence="1">
    <location>
        <begin position="154"/>
        <end position="178"/>
    </location>
</feature>
<feature type="transmembrane region" description="Helical" evidence="1">
    <location>
        <begin position="198"/>
        <end position="218"/>
    </location>
</feature>
<keyword evidence="1" id="KW-0812">Transmembrane</keyword>
<feature type="transmembrane region" description="Helical" evidence="1">
    <location>
        <begin position="230"/>
        <end position="251"/>
    </location>
</feature>
<reference evidence="2" key="1">
    <citation type="submission" date="2021-01" db="EMBL/GenBank/DDBJ databases">
        <authorList>
            <person name="Corre E."/>
            <person name="Pelletier E."/>
            <person name="Niang G."/>
            <person name="Scheremetjew M."/>
            <person name="Finn R."/>
            <person name="Kale V."/>
            <person name="Holt S."/>
            <person name="Cochrane G."/>
            <person name="Meng A."/>
            <person name="Brown T."/>
            <person name="Cohen L."/>
        </authorList>
    </citation>
    <scope>NUCLEOTIDE SEQUENCE</scope>
    <source>
        <strain evidence="2">SM1012Den-03</strain>
    </source>
</reference>
<gene>
    <name evidence="2" type="ORF">SMAR0320_LOCUS10959</name>
</gene>
<accession>A0A7S2PK39</accession>
<evidence type="ECO:0000313" key="2">
    <source>
        <dbReference type="EMBL" id="CAD9602854.1"/>
    </source>
</evidence>
<organism evidence="2">
    <name type="scientific">Skeletonema marinoi</name>
    <dbReference type="NCBI Taxonomy" id="267567"/>
    <lineage>
        <taxon>Eukaryota</taxon>
        <taxon>Sar</taxon>
        <taxon>Stramenopiles</taxon>
        <taxon>Ochrophyta</taxon>
        <taxon>Bacillariophyta</taxon>
        <taxon>Coscinodiscophyceae</taxon>
        <taxon>Thalassiosirophycidae</taxon>
        <taxon>Thalassiosirales</taxon>
        <taxon>Skeletonemataceae</taxon>
        <taxon>Skeletonema</taxon>
        <taxon>Skeletonema marinoi-dohrnii complex</taxon>
    </lineage>
</organism>
<dbReference type="EMBL" id="HBGZ01015354">
    <property type="protein sequence ID" value="CAD9602854.1"/>
    <property type="molecule type" value="Transcribed_RNA"/>
</dbReference>
<feature type="transmembrane region" description="Helical" evidence="1">
    <location>
        <begin position="17"/>
        <end position="35"/>
    </location>
</feature>
<feature type="transmembrane region" description="Helical" evidence="1">
    <location>
        <begin position="55"/>
        <end position="74"/>
    </location>
</feature>
<feature type="transmembrane region" description="Helical" evidence="1">
    <location>
        <begin position="283"/>
        <end position="301"/>
    </location>
</feature>
<keyword evidence="1" id="KW-1133">Transmembrane helix</keyword>
<evidence type="ECO:0000256" key="1">
    <source>
        <dbReference type="SAM" id="Phobius"/>
    </source>
</evidence>
<name>A0A7S2PK39_9STRA</name>
<protein>
    <submittedName>
        <fullName evidence="2">Uncharacterized protein</fullName>
    </submittedName>
</protein>
<proteinExistence type="predicted"/>
<dbReference type="AlphaFoldDB" id="A0A7S2PK39"/>
<feature type="transmembrane region" description="Helical" evidence="1">
    <location>
        <begin position="121"/>
        <end position="142"/>
    </location>
</feature>
<keyword evidence="1" id="KW-0472">Membrane</keyword>
<sequence>MSSTAAKDETTEHNKKLKAYAFIAIFSLINVASIAEAKDTVKATHFLGRATGINLLWGLFTLILSILIIITDVVDIIKDKIDFKTIMDGKLEGYTLFGFVTIWTIGLICLTRAGGLGYSALNVYFSTWTSFFGCIHAFDLWLGEKDYVTIQKLCSLSATLPYWWILWFASIVTFGSAADARRLVDGDDVTLAKESCDLAIAIGVISFLLASFFILSHYEFLTCCGPCRTWMSYGGIFELTIIVFVDIWQVIATHTLTSAGKIGSTITGQGEGVAEDYVPGSNIYFAVWASLAASMSITVKWKQARAMKFAQTQNEVNEEERLGDDEEA</sequence>